<proteinExistence type="predicted"/>
<evidence type="ECO:0000313" key="3">
    <source>
        <dbReference type="EMBL" id="KAL1627696.1"/>
    </source>
</evidence>
<dbReference type="Proteomes" id="UP001521116">
    <property type="component" value="Unassembled WGS sequence"/>
</dbReference>
<dbReference type="InterPro" id="IPR017853">
    <property type="entry name" value="GH"/>
</dbReference>
<keyword evidence="4" id="KW-1185">Reference proteome</keyword>
<feature type="chain" id="PRO_5046814946" description="Beta-glucuronidase C-terminal domain-containing protein" evidence="1">
    <location>
        <begin position="16"/>
        <end position="517"/>
    </location>
</feature>
<organism evidence="3 4">
    <name type="scientific">Neofusicoccum ribis</name>
    <dbReference type="NCBI Taxonomy" id="45134"/>
    <lineage>
        <taxon>Eukaryota</taxon>
        <taxon>Fungi</taxon>
        <taxon>Dikarya</taxon>
        <taxon>Ascomycota</taxon>
        <taxon>Pezizomycotina</taxon>
        <taxon>Dothideomycetes</taxon>
        <taxon>Dothideomycetes incertae sedis</taxon>
        <taxon>Botryosphaeriales</taxon>
        <taxon>Botryosphaeriaceae</taxon>
        <taxon>Neofusicoccum</taxon>
    </lineage>
</organism>
<feature type="domain" description="Beta-glucuronidase C-terminal" evidence="2">
    <location>
        <begin position="404"/>
        <end position="511"/>
    </location>
</feature>
<dbReference type="Pfam" id="PF16862">
    <property type="entry name" value="Glyco_hydro_79C"/>
    <property type="match status" value="1"/>
</dbReference>
<evidence type="ECO:0000256" key="1">
    <source>
        <dbReference type="SAM" id="SignalP"/>
    </source>
</evidence>
<dbReference type="PANTHER" id="PTHR36183:SF2">
    <property type="entry name" value="BETA-GLUCURONIDASE C-TERMINAL DOMAIN-CONTAINING PROTEIN"/>
    <property type="match status" value="1"/>
</dbReference>
<protein>
    <recommendedName>
        <fullName evidence="2">Beta-glucuronidase C-terminal domain-containing protein</fullName>
    </recommendedName>
</protein>
<reference evidence="3 4" key="1">
    <citation type="submission" date="2024-02" db="EMBL/GenBank/DDBJ databases">
        <title>De novo assembly and annotation of 12 fungi associated with fruit tree decline syndrome in Ontario, Canada.</title>
        <authorList>
            <person name="Sulman M."/>
            <person name="Ellouze W."/>
            <person name="Ilyukhin E."/>
        </authorList>
    </citation>
    <scope>NUCLEOTIDE SEQUENCE [LARGE SCALE GENOMIC DNA]</scope>
    <source>
        <strain evidence="3 4">M1-105</strain>
    </source>
</reference>
<dbReference type="InterPro" id="IPR031728">
    <property type="entry name" value="GlcAase_C"/>
</dbReference>
<dbReference type="Gene3D" id="2.60.40.1180">
    <property type="entry name" value="Golgi alpha-mannosidase II"/>
    <property type="match status" value="1"/>
</dbReference>
<sequence length="517" mass="54826">MNLLYLLSAASTAAAAENASTEAATAVHWSPPHNATGATAVNQGYIGFGIEMKSFPDYAGLNSPNNFTAYLLGLLSTRTGNAPLPIRIGGTSMDNSHFNSSSTNATTPTGASCKLHTNVTIGAPWLRGFGHLPAGARYTLQVPLARKDVANGLAFAGAAVDAMGGAAAALDALEIGNEPNFYPTYGCNGGTDRAPGWGPVDYAKEWRAYAGNLTRGVDGLGGGEWFQALGLSSSVDEAKWDFSKFWDQMAQGGHVKTVSQHYYQGDASGNLTYELMTHSVTVQKMENKFRHNIDFAHNHSDTPFVLGEVGSAIGGNGDPNPNLYGTLGAALWTLDFLLYGMTMGIHRVSMQLGTGFKIAAWQPINGKAVHGNFYGLAAGADFIGSAGNLKIQPLDLTGHPNVVGYAGYNGGELSKVAVLNLNFWNGEEESGKRGQRDINLTDLPDEVKRVRVSRLTGANATAEEGITWAGKRWTAENDGKEYQDGEKPVTLDVMNNSPVGNVTVKASEAILVEMLKN</sequence>
<dbReference type="Gene3D" id="3.20.20.80">
    <property type="entry name" value="Glycosidases"/>
    <property type="match status" value="1"/>
</dbReference>
<keyword evidence="1" id="KW-0732">Signal</keyword>
<name>A0ABR3SRI5_9PEZI</name>
<dbReference type="EMBL" id="JAJVDC020000069">
    <property type="protein sequence ID" value="KAL1627696.1"/>
    <property type="molecule type" value="Genomic_DNA"/>
</dbReference>
<dbReference type="InterPro" id="IPR052974">
    <property type="entry name" value="GH79_Enzymes"/>
</dbReference>
<evidence type="ECO:0000313" key="4">
    <source>
        <dbReference type="Proteomes" id="UP001521116"/>
    </source>
</evidence>
<gene>
    <name evidence="3" type="ORF">SLS56_006228</name>
</gene>
<dbReference type="InterPro" id="IPR013780">
    <property type="entry name" value="Glyco_hydro_b"/>
</dbReference>
<feature type="signal peptide" evidence="1">
    <location>
        <begin position="1"/>
        <end position="15"/>
    </location>
</feature>
<comment type="caution">
    <text evidence="3">The sequence shown here is derived from an EMBL/GenBank/DDBJ whole genome shotgun (WGS) entry which is preliminary data.</text>
</comment>
<accession>A0ABR3SRI5</accession>
<evidence type="ECO:0000259" key="2">
    <source>
        <dbReference type="Pfam" id="PF16862"/>
    </source>
</evidence>
<dbReference type="SUPFAM" id="SSF51445">
    <property type="entry name" value="(Trans)glycosidases"/>
    <property type="match status" value="1"/>
</dbReference>
<dbReference type="PANTHER" id="PTHR36183">
    <property type="entry name" value="BETA-GLUCURONIDASE"/>
    <property type="match status" value="1"/>
</dbReference>